<dbReference type="PANTHER" id="PTHR13377">
    <property type="entry name" value="PLACENTAL PROTEIN 6"/>
    <property type="match status" value="1"/>
</dbReference>
<dbReference type="SMART" id="SM01160">
    <property type="entry name" value="DUF1751"/>
    <property type="match status" value="1"/>
</dbReference>
<dbReference type="AlphaFoldDB" id="A0A0N4ZCA6"/>
<dbReference type="InterPro" id="IPR013861">
    <property type="entry name" value="TMEM115/Pdh1/Rbl19"/>
</dbReference>
<feature type="transmembrane region" description="Helical" evidence="6">
    <location>
        <begin position="109"/>
        <end position="132"/>
    </location>
</feature>
<keyword evidence="7" id="KW-1185">Reference proteome</keyword>
<evidence type="ECO:0000256" key="3">
    <source>
        <dbReference type="ARBA" id="ARBA00022989"/>
    </source>
</evidence>
<evidence type="ECO:0000256" key="2">
    <source>
        <dbReference type="ARBA" id="ARBA00022692"/>
    </source>
</evidence>
<keyword evidence="2 6" id="KW-0812">Transmembrane</keyword>
<dbReference type="STRING" id="131310.A0A0N4ZCA6"/>
<feature type="region of interest" description="Disordered" evidence="5">
    <location>
        <begin position="324"/>
        <end position="350"/>
    </location>
</feature>
<evidence type="ECO:0000256" key="6">
    <source>
        <dbReference type="SAM" id="Phobius"/>
    </source>
</evidence>
<comment type="subcellular location">
    <subcellularLocation>
        <location evidence="1">Membrane</location>
        <topology evidence="1">Multi-pass membrane protein</topology>
    </subcellularLocation>
</comment>
<evidence type="ECO:0000313" key="8">
    <source>
        <dbReference type="WBParaSite" id="PTRK_0000516000.1"/>
    </source>
</evidence>
<feature type="transmembrane region" description="Helical" evidence="6">
    <location>
        <begin position="33"/>
        <end position="53"/>
    </location>
</feature>
<evidence type="ECO:0000256" key="1">
    <source>
        <dbReference type="ARBA" id="ARBA00004141"/>
    </source>
</evidence>
<dbReference type="PANTHER" id="PTHR13377:SF3">
    <property type="entry name" value="TRANSMEMBRANE PROTEIN 115"/>
    <property type="match status" value="1"/>
</dbReference>
<evidence type="ECO:0000313" key="7">
    <source>
        <dbReference type="Proteomes" id="UP000038045"/>
    </source>
</evidence>
<dbReference type="GO" id="GO:0006890">
    <property type="term" value="P:retrograde vesicle-mediated transport, Golgi to endoplasmic reticulum"/>
    <property type="evidence" value="ECO:0007669"/>
    <property type="project" value="InterPro"/>
</dbReference>
<feature type="transmembrane region" description="Helical" evidence="6">
    <location>
        <begin position="182"/>
        <end position="202"/>
    </location>
</feature>
<organism evidence="7 8">
    <name type="scientific">Parastrongyloides trichosuri</name>
    <name type="common">Possum-specific nematode worm</name>
    <dbReference type="NCBI Taxonomy" id="131310"/>
    <lineage>
        <taxon>Eukaryota</taxon>
        <taxon>Metazoa</taxon>
        <taxon>Ecdysozoa</taxon>
        <taxon>Nematoda</taxon>
        <taxon>Chromadorea</taxon>
        <taxon>Rhabditida</taxon>
        <taxon>Tylenchina</taxon>
        <taxon>Panagrolaimomorpha</taxon>
        <taxon>Strongyloidoidea</taxon>
        <taxon>Strongyloididae</taxon>
        <taxon>Parastrongyloides</taxon>
    </lineage>
</organism>
<feature type="transmembrane region" description="Helical" evidence="6">
    <location>
        <begin position="73"/>
        <end position="97"/>
    </location>
</feature>
<keyword evidence="4 6" id="KW-0472">Membrane</keyword>
<proteinExistence type="predicted"/>
<feature type="compositionally biased region" description="Basic and acidic residues" evidence="5">
    <location>
        <begin position="339"/>
        <end position="350"/>
    </location>
</feature>
<sequence length="350" mass="40150">MIFTPNQENIKANTQKVLLFMKEIKSKLSNSDYFLKVYYAINVFGFFISFLPFGESLFYYHTINLLNLQILNYPIAAIVEPNILMLAMSIVSSFYAFHMIEGTWKKKEIIKFALMIHTTTTILIGITIYLIYRITDGEVALLDEIINGLVPISAALFVPIKQFLPDVAIFTTPFGRIKNTHLPFCCIFFTLLFYLIGFVRYVCIFQTTFAIQLAWIYLRFYQENPNDNTTTGDLSDHFAWHTLFPRIAHKPLIQIGNVCYNLMIKLNLYKPVVLVDVNAMSSVPLTGIVPSDPVEAQRSRDAERRRQKALNDLKARLAKNKVEKSINISPSQDETETLESVKVDTSKQIL</sequence>
<accession>A0A0N4ZCA6</accession>
<evidence type="ECO:0000256" key="5">
    <source>
        <dbReference type="SAM" id="MobiDB-lite"/>
    </source>
</evidence>
<dbReference type="Proteomes" id="UP000038045">
    <property type="component" value="Unplaced"/>
</dbReference>
<name>A0A0N4ZCA6_PARTI</name>
<evidence type="ECO:0000256" key="4">
    <source>
        <dbReference type="ARBA" id="ARBA00023136"/>
    </source>
</evidence>
<protein>
    <submittedName>
        <fullName evidence="8">7TM_GPCR_Srx domain-containing protein</fullName>
    </submittedName>
</protein>
<dbReference type="GO" id="GO:0005794">
    <property type="term" value="C:Golgi apparatus"/>
    <property type="evidence" value="ECO:0007669"/>
    <property type="project" value="TreeGrafter"/>
</dbReference>
<dbReference type="WBParaSite" id="PTRK_0000516000.1">
    <property type="protein sequence ID" value="PTRK_0000516000.1"/>
    <property type="gene ID" value="PTRK_0000516000"/>
</dbReference>
<keyword evidence="3 6" id="KW-1133">Transmembrane helix</keyword>
<reference evidence="8" key="1">
    <citation type="submission" date="2017-02" db="UniProtKB">
        <authorList>
            <consortium name="WormBaseParasite"/>
        </authorList>
    </citation>
    <scope>IDENTIFICATION</scope>
</reference>
<dbReference type="Pfam" id="PF08551">
    <property type="entry name" value="DUF1751"/>
    <property type="match status" value="1"/>
</dbReference>
<dbReference type="GO" id="GO:0016020">
    <property type="term" value="C:membrane"/>
    <property type="evidence" value="ECO:0007669"/>
    <property type="project" value="UniProtKB-SubCell"/>
</dbReference>